<dbReference type="PANTHER" id="PTHR11441:SF0">
    <property type="entry name" value="THYMIDINE KINASE, CYTOSOLIC"/>
    <property type="match status" value="1"/>
</dbReference>
<evidence type="ECO:0000256" key="12">
    <source>
        <dbReference type="SAM" id="MobiDB-lite"/>
    </source>
</evidence>
<dbReference type="Gene3D" id="3.30.60.20">
    <property type="match status" value="1"/>
</dbReference>
<protein>
    <recommendedName>
        <fullName evidence="2 10">Thymidine kinase</fullName>
        <ecNumber evidence="2 10">2.7.1.21</ecNumber>
    </recommendedName>
</protein>
<dbReference type="Proteomes" id="UP000319514">
    <property type="component" value="Unassembled WGS sequence"/>
</dbReference>
<keyword evidence="7 10" id="KW-0067">ATP-binding</keyword>
<evidence type="ECO:0000256" key="9">
    <source>
        <dbReference type="PIRSR" id="PIRSR035805-2"/>
    </source>
</evidence>
<dbReference type="PIRSF" id="PIRSF035805">
    <property type="entry name" value="TK_cell"/>
    <property type="match status" value="1"/>
</dbReference>
<dbReference type="Pfam" id="PF00265">
    <property type="entry name" value="TK"/>
    <property type="match status" value="1"/>
</dbReference>
<dbReference type="InterPro" id="IPR027417">
    <property type="entry name" value="P-loop_NTPase"/>
</dbReference>
<dbReference type="SUPFAM" id="SSF52540">
    <property type="entry name" value="P-loop containing nucleoside triphosphate hydrolases"/>
    <property type="match status" value="1"/>
</dbReference>
<accession>A0A542ZHK8</accession>
<keyword evidence="14" id="KW-1185">Reference proteome</keyword>
<dbReference type="GO" id="GO:0005829">
    <property type="term" value="C:cytosol"/>
    <property type="evidence" value="ECO:0007669"/>
    <property type="project" value="TreeGrafter"/>
</dbReference>
<evidence type="ECO:0000256" key="2">
    <source>
        <dbReference type="ARBA" id="ARBA00012118"/>
    </source>
</evidence>
<evidence type="ECO:0000256" key="6">
    <source>
        <dbReference type="ARBA" id="ARBA00022777"/>
    </source>
</evidence>
<evidence type="ECO:0000256" key="4">
    <source>
        <dbReference type="ARBA" id="ARBA00022679"/>
    </source>
</evidence>
<dbReference type="GO" id="GO:0071897">
    <property type="term" value="P:DNA biosynthetic process"/>
    <property type="evidence" value="ECO:0007669"/>
    <property type="project" value="UniProtKB-KW"/>
</dbReference>
<dbReference type="GO" id="GO:0004797">
    <property type="term" value="F:thymidine kinase activity"/>
    <property type="evidence" value="ECO:0007669"/>
    <property type="project" value="UniProtKB-EC"/>
</dbReference>
<keyword evidence="5 10" id="KW-0547">Nucleotide-binding</keyword>
<organism evidence="13 14">
    <name type="scientific">Oryzihumus leptocrescens</name>
    <dbReference type="NCBI Taxonomy" id="297536"/>
    <lineage>
        <taxon>Bacteria</taxon>
        <taxon>Bacillati</taxon>
        <taxon>Actinomycetota</taxon>
        <taxon>Actinomycetes</taxon>
        <taxon>Micrococcales</taxon>
        <taxon>Intrasporangiaceae</taxon>
        <taxon>Oryzihumus</taxon>
    </lineage>
</organism>
<comment type="catalytic activity">
    <reaction evidence="10">
        <text>thymidine + ATP = dTMP + ADP + H(+)</text>
        <dbReference type="Rhea" id="RHEA:19129"/>
        <dbReference type="ChEBI" id="CHEBI:15378"/>
        <dbReference type="ChEBI" id="CHEBI:17748"/>
        <dbReference type="ChEBI" id="CHEBI:30616"/>
        <dbReference type="ChEBI" id="CHEBI:63528"/>
        <dbReference type="ChEBI" id="CHEBI:456216"/>
        <dbReference type="EC" id="2.7.1.21"/>
    </reaction>
</comment>
<evidence type="ECO:0000256" key="1">
    <source>
        <dbReference type="ARBA" id="ARBA00007587"/>
    </source>
</evidence>
<keyword evidence="6 10" id="KW-0418">Kinase</keyword>
<dbReference type="AlphaFoldDB" id="A0A542ZHK8"/>
<dbReference type="InterPro" id="IPR001267">
    <property type="entry name" value="Thymidine_kinase"/>
</dbReference>
<keyword evidence="3 10" id="KW-0237">DNA synthesis</keyword>
<dbReference type="GO" id="GO:0005524">
    <property type="term" value="F:ATP binding"/>
    <property type="evidence" value="ECO:0007669"/>
    <property type="project" value="UniProtKB-KW"/>
</dbReference>
<feature type="active site" description="Proton acceptor" evidence="8">
    <location>
        <position position="108"/>
    </location>
</feature>
<proteinExistence type="inferred from homology"/>
<comment type="caution">
    <text evidence="13">The sequence shown here is derived from an EMBL/GenBank/DDBJ whole genome shotgun (WGS) entry which is preliminary data.</text>
</comment>
<evidence type="ECO:0000256" key="7">
    <source>
        <dbReference type="ARBA" id="ARBA00022840"/>
    </source>
</evidence>
<evidence type="ECO:0000256" key="10">
    <source>
        <dbReference type="RuleBase" id="RU000544"/>
    </source>
</evidence>
<evidence type="ECO:0000256" key="11">
    <source>
        <dbReference type="RuleBase" id="RU004165"/>
    </source>
</evidence>
<comment type="similarity">
    <text evidence="1 11">Belongs to the thymidine kinase family.</text>
</comment>
<evidence type="ECO:0000313" key="14">
    <source>
        <dbReference type="Proteomes" id="UP000319514"/>
    </source>
</evidence>
<dbReference type="EMBL" id="VFOQ01000001">
    <property type="protein sequence ID" value="TQL59852.1"/>
    <property type="molecule type" value="Genomic_DNA"/>
</dbReference>
<evidence type="ECO:0000256" key="3">
    <source>
        <dbReference type="ARBA" id="ARBA00022634"/>
    </source>
</evidence>
<evidence type="ECO:0000256" key="5">
    <source>
        <dbReference type="ARBA" id="ARBA00022741"/>
    </source>
</evidence>
<dbReference type="RefSeq" id="WP_246092063.1">
    <property type="nucleotide sequence ID" value="NZ_BAAAKX010000004.1"/>
</dbReference>
<dbReference type="PANTHER" id="PTHR11441">
    <property type="entry name" value="THYMIDINE KINASE"/>
    <property type="match status" value="1"/>
</dbReference>
<sequence length="216" mass="23793">MSIGVSQQSLPGLAARPTTRPTRRMPTTNGLSDLTVIVGPMKSGKSLELISLLSPLAYSDVTHRVYQSARHQRDDKVTSRSGSSLVTTKTMSLEPLLDDDVDVVGVDEIHMFDVADVEVLGTLIERGTRVVATGIDLDHRGELFAPVRALFELGPQVVTHRRAVCDVCREFRAVYTQVLDRDRAFTTRLAPSTPLPDDGTFSYEARCRSCFVFPTD</sequence>
<dbReference type="EC" id="2.7.1.21" evidence="2 10"/>
<dbReference type="Gene3D" id="3.40.50.300">
    <property type="entry name" value="P-loop containing nucleotide triphosphate hydrolases"/>
    <property type="match status" value="1"/>
</dbReference>
<gene>
    <name evidence="13" type="ORF">FB474_1221</name>
</gene>
<feature type="binding site" evidence="9">
    <location>
        <position position="203"/>
    </location>
    <ligand>
        <name>substrate</name>
    </ligand>
</feature>
<reference evidence="13 14" key="1">
    <citation type="submission" date="2019-06" db="EMBL/GenBank/DDBJ databases">
        <title>Sequencing the genomes of 1000 actinobacteria strains.</title>
        <authorList>
            <person name="Klenk H.-P."/>
        </authorList>
    </citation>
    <scope>NUCLEOTIDE SEQUENCE [LARGE SCALE GENOMIC DNA]</scope>
    <source>
        <strain evidence="13 14">DSM 18082</strain>
    </source>
</reference>
<evidence type="ECO:0000313" key="13">
    <source>
        <dbReference type="EMBL" id="TQL59852.1"/>
    </source>
</evidence>
<feature type="compositionally biased region" description="Polar residues" evidence="12">
    <location>
        <begin position="1"/>
        <end position="10"/>
    </location>
</feature>
<name>A0A542ZHK8_9MICO</name>
<dbReference type="GO" id="GO:0046104">
    <property type="term" value="P:thymidine metabolic process"/>
    <property type="evidence" value="ECO:0007669"/>
    <property type="project" value="TreeGrafter"/>
</dbReference>
<feature type="region of interest" description="Disordered" evidence="12">
    <location>
        <begin position="1"/>
        <end position="30"/>
    </location>
</feature>
<evidence type="ECO:0000256" key="8">
    <source>
        <dbReference type="PIRSR" id="PIRSR035805-1"/>
    </source>
</evidence>
<keyword evidence="4 10" id="KW-0808">Transferase</keyword>
<feature type="compositionally biased region" description="Low complexity" evidence="12">
    <location>
        <begin position="16"/>
        <end position="28"/>
    </location>
</feature>
<feature type="binding site" evidence="9">
    <location>
        <position position="139"/>
    </location>
    <ligand>
        <name>substrate</name>
    </ligand>
</feature>